<evidence type="ECO:0000313" key="2">
    <source>
        <dbReference type="EMBL" id="KAG7177783.1"/>
    </source>
</evidence>
<name>A0A8J5TV50_HOMAM</name>
<organism evidence="2 3">
    <name type="scientific">Homarus americanus</name>
    <name type="common">American lobster</name>
    <dbReference type="NCBI Taxonomy" id="6706"/>
    <lineage>
        <taxon>Eukaryota</taxon>
        <taxon>Metazoa</taxon>
        <taxon>Ecdysozoa</taxon>
        <taxon>Arthropoda</taxon>
        <taxon>Crustacea</taxon>
        <taxon>Multicrustacea</taxon>
        <taxon>Malacostraca</taxon>
        <taxon>Eumalacostraca</taxon>
        <taxon>Eucarida</taxon>
        <taxon>Decapoda</taxon>
        <taxon>Pleocyemata</taxon>
        <taxon>Astacidea</taxon>
        <taxon>Nephropoidea</taxon>
        <taxon>Nephropidae</taxon>
        <taxon>Homarus</taxon>
    </lineage>
</organism>
<reference evidence="2" key="1">
    <citation type="journal article" date="2021" name="Sci. Adv.">
        <title>The American lobster genome reveals insights on longevity, neural, and immune adaptations.</title>
        <authorList>
            <person name="Polinski J.M."/>
            <person name="Zimin A.V."/>
            <person name="Clark K.F."/>
            <person name="Kohn A.B."/>
            <person name="Sadowski N."/>
            <person name="Timp W."/>
            <person name="Ptitsyn A."/>
            <person name="Khanna P."/>
            <person name="Romanova D.Y."/>
            <person name="Williams P."/>
            <person name="Greenwood S.J."/>
            <person name="Moroz L.L."/>
            <person name="Walt D.R."/>
            <person name="Bodnar A.G."/>
        </authorList>
    </citation>
    <scope>NUCLEOTIDE SEQUENCE</scope>
    <source>
        <strain evidence="2">GMGI-L3</strain>
    </source>
</reference>
<accession>A0A8J5TV50</accession>
<dbReference type="AlphaFoldDB" id="A0A8J5TV50"/>
<dbReference type="EMBL" id="JAHLQT010001842">
    <property type="protein sequence ID" value="KAG7177783.1"/>
    <property type="molecule type" value="Genomic_DNA"/>
</dbReference>
<keyword evidence="3" id="KW-1185">Reference proteome</keyword>
<evidence type="ECO:0000313" key="3">
    <source>
        <dbReference type="Proteomes" id="UP000747542"/>
    </source>
</evidence>
<comment type="caution">
    <text evidence="2">The sequence shown here is derived from an EMBL/GenBank/DDBJ whole genome shotgun (WGS) entry which is preliminary data.</text>
</comment>
<dbReference type="Proteomes" id="UP000747542">
    <property type="component" value="Unassembled WGS sequence"/>
</dbReference>
<protein>
    <submittedName>
        <fullName evidence="2">Uncharacterized protein</fullName>
    </submittedName>
</protein>
<sequence>MGGHEVTGVTRVSRRLGDVRRGSQGS</sequence>
<gene>
    <name evidence="2" type="ORF">Hamer_G024607</name>
</gene>
<feature type="compositionally biased region" description="Basic and acidic residues" evidence="1">
    <location>
        <begin position="15"/>
        <end position="26"/>
    </location>
</feature>
<proteinExistence type="predicted"/>
<evidence type="ECO:0000256" key="1">
    <source>
        <dbReference type="SAM" id="MobiDB-lite"/>
    </source>
</evidence>
<feature type="region of interest" description="Disordered" evidence="1">
    <location>
        <begin position="1"/>
        <end position="26"/>
    </location>
</feature>